<keyword evidence="3 7" id="KW-0813">Transport</keyword>
<feature type="domain" description="Electron transfer flavoprotein alpha/beta-subunit N-terminal" evidence="9">
    <location>
        <begin position="27"/>
        <end position="209"/>
    </location>
</feature>
<keyword evidence="6 7" id="KW-0249">Electron transport</keyword>
<dbReference type="SUPFAM" id="SSF52402">
    <property type="entry name" value="Adenine nucleotide alpha hydrolases-like"/>
    <property type="match status" value="1"/>
</dbReference>
<dbReference type="InterPro" id="IPR033947">
    <property type="entry name" value="ETF_alpha_N"/>
</dbReference>
<evidence type="ECO:0000313" key="10">
    <source>
        <dbReference type="Proteomes" id="UP000035681"/>
    </source>
</evidence>
<dbReference type="Pfam" id="PF00766">
    <property type="entry name" value="ETF_alpha"/>
    <property type="match status" value="1"/>
</dbReference>
<keyword evidence="7" id="KW-0496">Mitochondrion</keyword>
<dbReference type="FunFam" id="3.40.50.620:FF:000041">
    <property type="entry name" value="Electron transfer flavoprotein alpha subunit"/>
    <property type="match status" value="1"/>
</dbReference>
<evidence type="ECO:0000256" key="5">
    <source>
        <dbReference type="ARBA" id="ARBA00022827"/>
    </source>
</evidence>
<dbReference type="InterPro" id="IPR014729">
    <property type="entry name" value="Rossmann-like_a/b/a_fold"/>
</dbReference>
<proteinExistence type="inferred from homology"/>
<evidence type="ECO:0000259" key="9">
    <source>
        <dbReference type="SMART" id="SM00893"/>
    </source>
</evidence>
<dbReference type="PANTHER" id="PTHR43153">
    <property type="entry name" value="ELECTRON TRANSFER FLAVOPROTEIN ALPHA"/>
    <property type="match status" value="1"/>
</dbReference>
<dbReference type="Gene3D" id="3.40.50.1220">
    <property type="entry name" value="TPP-binding domain"/>
    <property type="match status" value="1"/>
</dbReference>
<feature type="binding site" evidence="8">
    <location>
        <begin position="268"/>
        <end position="272"/>
    </location>
    <ligand>
        <name>FAD</name>
        <dbReference type="ChEBI" id="CHEBI:57692"/>
    </ligand>
</feature>
<comment type="similarity">
    <text evidence="2 7">Belongs to the ETF alpha-subunit/FixB family.</text>
</comment>
<dbReference type="PANTHER" id="PTHR43153:SF1">
    <property type="entry name" value="ELECTRON TRANSFER FLAVOPROTEIN SUBUNIT ALPHA, MITOCHONDRIAL"/>
    <property type="match status" value="1"/>
</dbReference>
<dbReference type="PIRSF" id="PIRSF000089">
    <property type="entry name" value="Electra_flavoP_a"/>
    <property type="match status" value="1"/>
</dbReference>
<sequence>MLYIFYMIFPRNLLNSVYVSGRRFNSTLVVAEHSDNCLSKITLNAITAANKIGSDISVLVTGSDVKKIAEDASKINGVKKVLVADDPKLKNQLPEAVADVVVAAHKQNNYTSILAGASSFSRGIIPRVGGILDVSPISEIIEVHSADTFTRPTYAGNALAKVKSKAPVKLITVRGGAFEAAPNTGGSGAIEEAPKAEIKDHGTTFVSKEIVKSDRPELTSAKIVVSGGRGFKSKENFELVYKFADALNAGVGASRAAVDAGFCPNDLQVGQTGKIVNPSLYICCGISGAIQHVAGMKDSKVIVAINTDKEAPIFQIADYGLVADVFKAIPEFIDEVKKSK</sequence>
<dbReference type="WBParaSite" id="TCONS_00011301.p1">
    <property type="protein sequence ID" value="TCONS_00011301.p1"/>
    <property type="gene ID" value="XLOC_005579"/>
</dbReference>
<dbReference type="Pfam" id="PF01012">
    <property type="entry name" value="ETF"/>
    <property type="match status" value="1"/>
</dbReference>
<dbReference type="WBParaSite" id="SSTP_0000967600.1">
    <property type="protein sequence ID" value="SSTP_0000967600.1"/>
    <property type="gene ID" value="SSTP_0000967600"/>
</dbReference>
<comment type="cofactor">
    <cofactor evidence="7 8">
        <name>FAD</name>
        <dbReference type="ChEBI" id="CHEBI:57692"/>
    </cofactor>
    <text evidence="7 8">Binds 1 FAD per dimer.</text>
</comment>
<dbReference type="InterPro" id="IPR029035">
    <property type="entry name" value="DHS-like_NAD/FAD-binding_dom"/>
</dbReference>
<dbReference type="STRING" id="6248.A0A0K0EJN5"/>
<reference evidence="11" key="1">
    <citation type="submission" date="2015-08" db="UniProtKB">
        <authorList>
            <consortium name="WormBaseParasite"/>
        </authorList>
    </citation>
    <scope>IDENTIFICATION</scope>
</reference>
<dbReference type="SMART" id="SM00893">
    <property type="entry name" value="ETF"/>
    <property type="match status" value="1"/>
</dbReference>
<keyword evidence="5 7" id="KW-0274">FAD</keyword>
<dbReference type="InterPro" id="IPR001308">
    <property type="entry name" value="ETF_a/FixB"/>
</dbReference>
<evidence type="ECO:0000256" key="3">
    <source>
        <dbReference type="ARBA" id="ARBA00022448"/>
    </source>
</evidence>
<protein>
    <recommendedName>
        <fullName evidence="7">Electron transfer flavoprotein subunit alpha</fullName>
        <shortName evidence="7">Alpha-ETF</shortName>
    </recommendedName>
</protein>
<feature type="binding site" evidence="8">
    <location>
        <position position="306"/>
    </location>
    <ligand>
        <name>FAD</name>
        <dbReference type="ChEBI" id="CHEBI:57692"/>
    </ligand>
</feature>
<dbReference type="GO" id="GO:0005759">
    <property type="term" value="C:mitochondrial matrix"/>
    <property type="evidence" value="ECO:0007669"/>
    <property type="project" value="UniProtKB-SubCell"/>
</dbReference>
<evidence type="ECO:0000256" key="1">
    <source>
        <dbReference type="ARBA" id="ARBA00004305"/>
    </source>
</evidence>
<feature type="binding site" evidence="8">
    <location>
        <position position="229"/>
    </location>
    <ligand>
        <name>FAD</name>
        <dbReference type="ChEBI" id="CHEBI:57692"/>
    </ligand>
</feature>
<evidence type="ECO:0000256" key="7">
    <source>
        <dbReference type="PIRNR" id="PIRNR000089"/>
    </source>
</evidence>
<dbReference type="Gene3D" id="3.40.50.620">
    <property type="entry name" value="HUPs"/>
    <property type="match status" value="1"/>
</dbReference>
<dbReference type="InterPro" id="IPR014731">
    <property type="entry name" value="ETF_asu_C"/>
</dbReference>
<evidence type="ECO:0000256" key="4">
    <source>
        <dbReference type="ARBA" id="ARBA00022630"/>
    </source>
</evidence>
<dbReference type="AlphaFoldDB" id="A0A0K0EJN5"/>
<keyword evidence="10" id="KW-1185">Reference proteome</keyword>
<dbReference type="GO" id="GO:0033539">
    <property type="term" value="P:fatty acid beta-oxidation using acyl-CoA dehydrogenase"/>
    <property type="evidence" value="ECO:0007669"/>
    <property type="project" value="TreeGrafter"/>
</dbReference>
<evidence type="ECO:0000313" key="11">
    <source>
        <dbReference type="WBParaSite" id="SSTP_0000967600.1"/>
    </source>
</evidence>
<dbReference type="GO" id="GO:0050660">
    <property type="term" value="F:flavin adenine dinucleotide binding"/>
    <property type="evidence" value="ECO:0007669"/>
    <property type="project" value="InterPro"/>
</dbReference>
<feature type="binding site" evidence="8">
    <location>
        <begin position="285"/>
        <end position="292"/>
    </location>
    <ligand>
        <name>FAD</name>
        <dbReference type="ChEBI" id="CHEBI:57692"/>
    </ligand>
</feature>
<accession>A0A0K0EJN5</accession>
<dbReference type="CDD" id="cd01715">
    <property type="entry name" value="ETF_alpha"/>
    <property type="match status" value="1"/>
</dbReference>
<dbReference type="Proteomes" id="UP000035681">
    <property type="component" value="Unplaced"/>
</dbReference>
<comment type="function">
    <text evidence="7">The electron transfer flavoprotein serves as a specific electron acceptor for several dehydrogenases, including five acyl-CoA dehydrogenases, glutaryl-CoA and sarcosine dehydrogenase. It transfers the electrons to the main mitochondrial respiratory chain via ETF-ubiquinone oxidoreductase (ETF dehydrogenase).</text>
</comment>
<dbReference type="FunFam" id="3.40.50.1220:FF:000001">
    <property type="entry name" value="Electron transfer flavoprotein, alpha subunit"/>
    <property type="match status" value="1"/>
</dbReference>
<dbReference type="GO" id="GO:0045251">
    <property type="term" value="C:electron transfer flavoprotein complex"/>
    <property type="evidence" value="ECO:0007669"/>
    <property type="project" value="UniProtKB-ARBA"/>
</dbReference>
<dbReference type="GO" id="GO:0009055">
    <property type="term" value="F:electron transfer activity"/>
    <property type="evidence" value="ECO:0007669"/>
    <property type="project" value="InterPro"/>
</dbReference>
<evidence type="ECO:0000256" key="2">
    <source>
        <dbReference type="ARBA" id="ARBA00005817"/>
    </source>
</evidence>
<organism evidence="11">
    <name type="scientific">Strongyloides stercoralis</name>
    <name type="common">Threadworm</name>
    <dbReference type="NCBI Taxonomy" id="6248"/>
    <lineage>
        <taxon>Eukaryota</taxon>
        <taxon>Metazoa</taxon>
        <taxon>Ecdysozoa</taxon>
        <taxon>Nematoda</taxon>
        <taxon>Chromadorea</taxon>
        <taxon>Rhabditida</taxon>
        <taxon>Tylenchina</taxon>
        <taxon>Panagrolaimomorpha</taxon>
        <taxon>Strongyloidoidea</taxon>
        <taxon>Strongyloididae</taxon>
        <taxon>Strongyloides</taxon>
    </lineage>
</organism>
<feature type="binding site" evidence="8">
    <location>
        <begin position="254"/>
        <end position="255"/>
    </location>
    <ligand>
        <name>FAD</name>
        <dbReference type="ChEBI" id="CHEBI:57692"/>
    </ligand>
</feature>
<name>A0A0K0EJN5_STRER</name>
<evidence type="ECO:0000256" key="8">
    <source>
        <dbReference type="PIRSR" id="PIRSR000089-1"/>
    </source>
</evidence>
<comment type="subunit">
    <text evidence="7">Heterodimer of an alpha and a beta subunit.</text>
</comment>
<keyword evidence="4 7" id="KW-0285">Flavoprotein</keyword>
<dbReference type="SUPFAM" id="SSF52467">
    <property type="entry name" value="DHS-like NAD/FAD-binding domain"/>
    <property type="match status" value="1"/>
</dbReference>
<evidence type="ECO:0000256" key="6">
    <source>
        <dbReference type="ARBA" id="ARBA00022982"/>
    </source>
</evidence>
<comment type="subcellular location">
    <subcellularLocation>
        <location evidence="1 7">Mitochondrion matrix</location>
    </subcellularLocation>
</comment>
<dbReference type="InterPro" id="IPR014730">
    <property type="entry name" value="ETF_a/b_N"/>
</dbReference>